<feature type="transmembrane region" description="Helical" evidence="9">
    <location>
        <begin position="459"/>
        <end position="479"/>
    </location>
</feature>
<dbReference type="PROSITE" id="PS51034">
    <property type="entry name" value="ZP_2"/>
    <property type="match status" value="1"/>
</dbReference>
<dbReference type="SMART" id="SM00241">
    <property type="entry name" value="ZP"/>
    <property type="match status" value="1"/>
</dbReference>
<dbReference type="AlphaFoldDB" id="A0AAD4N7V3"/>
<feature type="region of interest" description="Disordered" evidence="8">
    <location>
        <begin position="315"/>
        <end position="375"/>
    </location>
</feature>
<evidence type="ECO:0000259" key="10">
    <source>
        <dbReference type="PROSITE" id="PS51034"/>
    </source>
</evidence>
<evidence type="ECO:0000256" key="2">
    <source>
        <dbReference type="ARBA" id="ARBA00022460"/>
    </source>
</evidence>
<name>A0AAD4N7V3_9BILA</name>
<dbReference type="InterPro" id="IPR056953">
    <property type="entry name" value="CUT_N"/>
</dbReference>
<keyword evidence="6 9" id="KW-1133">Transmembrane helix</keyword>
<reference evidence="11" key="1">
    <citation type="submission" date="2022-01" db="EMBL/GenBank/DDBJ databases">
        <title>Genome Sequence Resource for Two Populations of Ditylenchus destructor, the Migratory Endoparasitic Phytonematode.</title>
        <authorList>
            <person name="Zhang H."/>
            <person name="Lin R."/>
            <person name="Xie B."/>
        </authorList>
    </citation>
    <scope>NUCLEOTIDE SEQUENCE</scope>
    <source>
        <strain evidence="11">BazhouSP</strain>
    </source>
</reference>
<evidence type="ECO:0000256" key="3">
    <source>
        <dbReference type="ARBA" id="ARBA00022475"/>
    </source>
</evidence>
<evidence type="ECO:0000256" key="8">
    <source>
        <dbReference type="SAM" id="MobiDB-lite"/>
    </source>
</evidence>
<dbReference type="InterPro" id="IPR042235">
    <property type="entry name" value="ZP-C_dom"/>
</dbReference>
<keyword evidence="5" id="KW-0732">Signal</keyword>
<dbReference type="Pfam" id="PF25301">
    <property type="entry name" value="CUT_C"/>
    <property type="match status" value="1"/>
</dbReference>
<evidence type="ECO:0000256" key="9">
    <source>
        <dbReference type="SAM" id="Phobius"/>
    </source>
</evidence>
<proteinExistence type="predicted"/>
<dbReference type="Proteomes" id="UP001201812">
    <property type="component" value="Unassembled WGS sequence"/>
</dbReference>
<feature type="domain" description="ZP" evidence="10">
    <location>
        <begin position="57"/>
        <end position="303"/>
    </location>
</feature>
<dbReference type="Pfam" id="PF25057">
    <property type="entry name" value="CUT_N"/>
    <property type="match status" value="1"/>
</dbReference>
<keyword evidence="12" id="KW-1185">Reference proteome</keyword>
<dbReference type="PANTHER" id="PTHR22907">
    <property type="entry name" value="GH04558P"/>
    <property type="match status" value="1"/>
</dbReference>
<evidence type="ECO:0000256" key="1">
    <source>
        <dbReference type="ARBA" id="ARBA00004251"/>
    </source>
</evidence>
<evidence type="ECO:0000313" key="12">
    <source>
        <dbReference type="Proteomes" id="UP001201812"/>
    </source>
</evidence>
<accession>A0AAD4N7V3</accession>
<evidence type="ECO:0000313" key="11">
    <source>
        <dbReference type="EMBL" id="KAI1718036.1"/>
    </source>
</evidence>
<dbReference type="InterPro" id="IPR051962">
    <property type="entry name" value="Cuticlin"/>
</dbReference>
<evidence type="ECO:0000256" key="4">
    <source>
        <dbReference type="ARBA" id="ARBA00022692"/>
    </source>
</evidence>
<dbReference type="InterPro" id="IPR001507">
    <property type="entry name" value="ZP_dom"/>
</dbReference>
<dbReference type="GO" id="GO:0042302">
    <property type="term" value="F:structural constituent of cuticle"/>
    <property type="evidence" value="ECO:0007669"/>
    <property type="project" value="UniProtKB-KW"/>
</dbReference>
<dbReference type="InterPro" id="IPR057475">
    <property type="entry name" value="CUT_C"/>
</dbReference>
<evidence type="ECO:0000256" key="7">
    <source>
        <dbReference type="ARBA" id="ARBA00023136"/>
    </source>
</evidence>
<keyword evidence="4 9" id="KW-0812">Transmembrane</keyword>
<comment type="subcellular location">
    <subcellularLocation>
        <location evidence="1">Cell membrane</location>
        <topology evidence="1">Single-pass type I membrane protein</topology>
    </subcellularLocation>
</comment>
<feature type="compositionally biased region" description="Low complexity" evidence="8">
    <location>
        <begin position="322"/>
        <end position="338"/>
    </location>
</feature>
<evidence type="ECO:0000256" key="6">
    <source>
        <dbReference type="ARBA" id="ARBA00022989"/>
    </source>
</evidence>
<keyword evidence="7 9" id="KW-0472">Membrane</keyword>
<dbReference type="Gene3D" id="2.60.40.4100">
    <property type="entry name" value="Zona pellucida, ZP-C domain"/>
    <property type="match status" value="1"/>
</dbReference>
<protein>
    <submittedName>
        <fullName evidence="11">Zona pellucida-like domain-containing protein</fullName>
    </submittedName>
</protein>
<dbReference type="EMBL" id="JAKKPZ010000008">
    <property type="protein sequence ID" value="KAI1718036.1"/>
    <property type="molecule type" value="Genomic_DNA"/>
</dbReference>
<dbReference type="GO" id="GO:0005886">
    <property type="term" value="C:plasma membrane"/>
    <property type="evidence" value="ECO:0007669"/>
    <property type="project" value="UniProtKB-SubCell"/>
</dbReference>
<comment type="caution">
    <text evidence="11">The sequence shown here is derived from an EMBL/GenBank/DDBJ whole genome shotgun (WGS) entry which is preliminary data.</text>
</comment>
<organism evidence="11 12">
    <name type="scientific">Ditylenchus destructor</name>
    <dbReference type="NCBI Taxonomy" id="166010"/>
    <lineage>
        <taxon>Eukaryota</taxon>
        <taxon>Metazoa</taxon>
        <taxon>Ecdysozoa</taxon>
        <taxon>Nematoda</taxon>
        <taxon>Chromadorea</taxon>
        <taxon>Rhabditida</taxon>
        <taxon>Tylenchina</taxon>
        <taxon>Tylenchomorpha</taxon>
        <taxon>Sphaerularioidea</taxon>
        <taxon>Anguinidae</taxon>
        <taxon>Anguininae</taxon>
        <taxon>Ditylenchus</taxon>
    </lineage>
</organism>
<dbReference type="PANTHER" id="PTHR22907:SF32">
    <property type="entry name" value="ZP DOMAIN-CONTAINING PROTEIN"/>
    <property type="match status" value="1"/>
</dbReference>
<gene>
    <name evidence="11" type="ORF">DdX_06450</name>
</gene>
<evidence type="ECO:0000256" key="5">
    <source>
        <dbReference type="ARBA" id="ARBA00022729"/>
    </source>
</evidence>
<keyword evidence="3" id="KW-1003">Cell membrane</keyword>
<keyword evidence="2" id="KW-0193">Cuticle</keyword>
<sequence length="528" mass="59318">MRHHASDNPLGDGNPACLAFGVPQFHRRVRIRYHYWNIRLFSCKKKIHKIVDTPKVLCEENEVSLDIVTTKPFKGNVYVKGRARDNSCRRNYAKDSSLSSNKSTNAYVLSLGSCGMHRLRSANPRGVDFAVTVVVSFHPDGFITKNDRAFHIHCFYMEPDEVVTSSFEVSQIPTVELSDYMGMPTCEYSVHSGSVTGPPLSYANVGETVYHVWECKGADMGMLVKKCFVTDGAEGIDRPIVDYDGCSTDLSLLSQITYDENSMRAYAQSQAFKFADSNQIYFTCQIRMCQKKMDMCAGITPPKCGESATTAKPRAVISNNVDESTTPTKTTTSTLPSESLDEEPSAEWVSDDAFPQSTSTESNSRQKRQFSEQLSSRNRNYATFKSTRKTRDSLMELDVAAPQMMVLDREERQQIKGHPIVNNKVNQGDRLYSSVLGEPDTTDIFTGDTVCLSKATLSLLPFLAFTLMALTVCVTIICYKLCFMERTKFGDIAPFFAIASNQQRRELGDELEWRKESGKNRKYLPHFA</sequence>